<comment type="similarity">
    <text evidence="2 9">Belongs to the major facilitator superfamily. Sugar transporter (TC 2.A.1.1) family.</text>
</comment>
<dbReference type="NCBIfam" id="TIGR00879">
    <property type="entry name" value="SP"/>
    <property type="match status" value="1"/>
</dbReference>
<dbReference type="PANTHER" id="PTHR48020:SF12">
    <property type="entry name" value="PROTON MYO-INOSITOL COTRANSPORTER"/>
    <property type="match status" value="1"/>
</dbReference>
<dbReference type="EMBL" id="CP120682">
    <property type="protein sequence ID" value="WKN38735.1"/>
    <property type="molecule type" value="Genomic_DNA"/>
</dbReference>
<feature type="transmembrane region" description="Helical" evidence="10">
    <location>
        <begin position="394"/>
        <end position="414"/>
    </location>
</feature>
<feature type="transmembrane region" description="Helical" evidence="10">
    <location>
        <begin position="357"/>
        <end position="382"/>
    </location>
</feature>
<feature type="transmembrane region" description="Helical" evidence="10">
    <location>
        <begin position="50"/>
        <end position="68"/>
    </location>
</feature>
<organism evidence="12">
    <name type="scientific">Roseihalotalea indica</name>
    <dbReference type="NCBI Taxonomy" id="2867963"/>
    <lineage>
        <taxon>Bacteria</taxon>
        <taxon>Pseudomonadati</taxon>
        <taxon>Bacteroidota</taxon>
        <taxon>Cytophagia</taxon>
        <taxon>Cytophagales</taxon>
        <taxon>Catalimonadaceae</taxon>
        <taxon>Roseihalotalea</taxon>
    </lineage>
</organism>
<feature type="transmembrane region" description="Helical" evidence="10">
    <location>
        <begin position="80"/>
        <end position="99"/>
    </location>
</feature>
<proteinExistence type="inferred from homology"/>
<dbReference type="InterPro" id="IPR003663">
    <property type="entry name" value="Sugar/inositol_transpt"/>
</dbReference>
<sequence>MKEKFNFQYIFSISLVSALGGLLFGYDWVVIGGAKPFYERYFEITQQASLQGWAVSCALVGCIIGAIGSGKITDALGRKVPLILSAVLFTLSAIGTGMVNTLSWFIIFRIIGGVGIGLASTISPIYIAEMAPAHYRGRLVSLNQLTIVIGILAAQIINYLIAEPIMDGSTDAQIAASWNGQQGWRWMFWAEAFPALTFFILTFFIPESPRWLGQRDRWPEVQKLLSRIGGKDYAATGQEEIRHSLQQHQQPLGQLLLEKKNQFILLIGIVLAVFQQWCGINVVFNYADEIFSAAGYSINDALFNIVITGVVNLVFTFVAIRTIDQWGRRKLLLVGSLGLAITYTLLSICYLTDIKGVFALSLVLIGIAVYAMSLAPVVWVVLSEIFPNRIRGMAMAIATTALWIASFVLTYTFPLLNSGLGTSGTFFLYSAICLAGFIFILRTLPETKNKSLEEIERELGVDG</sequence>
<dbReference type="InterPro" id="IPR050814">
    <property type="entry name" value="Myo-inositol_Transporter"/>
</dbReference>
<name>A0AA49GPQ5_9BACT</name>
<gene>
    <name evidence="12" type="ORF">K4G66_08465</name>
</gene>
<dbReference type="PROSITE" id="PS50850">
    <property type="entry name" value="MFS"/>
    <property type="match status" value="1"/>
</dbReference>
<dbReference type="InterPro" id="IPR020846">
    <property type="entry name" value="MFS_dom"/>
</dbReference>
<feature type="transmembrane region" description="Helical" evidence="10">
    <location>
        <begin position="105"/>
        <end position="127"/>
    </location>
</feature>
<feature type="transmembrane region" description="Helical" evidence="10">
    <location>
        <begin position="186"/>
        <end position="205"/>
    </location>
</feature>
<keyword evidence="6 10" id="KW-0812">Transmembrane</keyword>
<dbReference type="SUPFAM" id="SSF103473">
    <property type="entry name" value="MFS general substrate transporter"/>
    <property type="match status" value="1"/>
</dbReference>
<dbReference type="FunFam" id="1.20.1250.20:FF:000122">
    <property type="entry name" value="D-xylose transporter XylE"/>
    <property type="match status" value="1"/>
</dbReference>
<evidence type="ECO:0000256" key="8">
    <source>
        <dbReference type="ARBA" id="ARBA00023136"/>
    </source>
</evidence>
<feature type="transmembrane region" description="Helical" evidence="10">
    <location>
        <begin position="426"/>
        <end position="444"/>
    </location>
</feature>
<dbReference type="AlphaFoldDB" id="A0AA49GPQ5"/>
<accession>A0AA49GPQ5</accession>
<dbReference type="InterPro" id="IPR047984">
    <property type="entry name" value="XylE-like"/>
</dbReference>
<dbReference type="Gene3D" id="1.20.1250.20">
    <property type="entry name" value="MFS general substrate transporter like domains"/>
    <property type="match status" value="2"/>
</dbReference>
<dbReference type="InterPro" id="IPR005829">
    <property type="entry name" value="Sugar_transporter_CS"/>
</dbReference>
<evidence type="ECO:0000256" key="3">
    <source>
        <dbReference type="ARBA" id="ARBA00022448"/>
    </source>
</evidence>
<evidence type="ECO:0000256" key="6">
    <source>
        <dbReference type="ARBA" id="ARBA00022692"/>
    </source>
</evidence>
<dbReference type="GO" id="GO:0022857">
    <property type="term" value="F:transmembrane transporter activity"/>
    <property type="evidence" value="ECO:0007669"/>
    <property type="project" value="InterPro"/>
</dbReference>
<dbReference type="PROSITE" id="PS00216">
    <property type="entry name" value="SUGAR_TRANSPORT_1"/>
    <property type="match status" value="1"/>
</dbReference>
<keyword evidence="3 9" id="KW-0813">Transport</keyword>
<feature type="transmembrane region" description="Helical" evidence="10">
    <location>
        <begin position="301"/>
        <end position="320"/>
    </location>
</feature>
<comment type="subcellular location">
    <subcellularLocation>
        <location evidence="1">Cell membrane</location>
        <topology evidence="1">Multi-pass membrane protein</topology>
    </subcellularLocation>
</comment>
<dbReference type="PROSITE" id="PS00217">
    <property type="entry name" value="SUGAR_TRANSPORT_2"/>
    <property type="match status" value="1"/>
</dbReference>
<evidence type="ECO:0000259" key="11">
    <source>
        <dbReference type="PROSITE" id="PS50850"/>
    </source>
</evidence>
<keyword evidence="7 10" id="KW-1133">Transmembrane helix</keyword>
<feature type="transmembrane region" description="Helical" evidence="10">
    <location>
        <begin position="7"/>
        <end position="30"/>
    </location>
</feature>
<feature type="domain" description="Major facilitator superfamily (MFS) profile" evidence="11">
    <location>
        <begin position="13"/>
        <end position="448"/>
    </location>
</feature>
<feature type="transmembrane region" description="Helical" evidence="10">
    <location>
        <begin position="139"/>
        <end position="161"/>
    </location>
</feature>
<reference evidence="12" key="2">
    <citation type="journal article" date="2024" name="Antonie Van Leeuwenhoek">
        <title>Roseihalotalea indica gen. nov., sp. nov., a halophilic Bacteroidetes from mesopelagic Southwest Indian Ocean with higher carbohydrate metabolic potential.</title>
        <authorList>
            <person name="Chen B."/>
            <person name="Zhang M."/>
            <person name="Lin D."/>
            <person name="Ye J."/>
            <person name="Tang K."/>
        </authorList>
    </citation>
    <scope>NUCLEOTIDE SEQUENCE</scope>
    <source>
        <strain evidence="12">TK19036</strain>
    </source>
</reference>
<evidence type="ECO:0000256" key="2">
    <source>
        <dbReference type="ARBA" id="ARBA00010992"/>
    </source>
</evidence>
<dbReference type="Pfam" id="PF00083">
    <property type="entry name" value="Sugar_tr"/>
    <property type="match status" value="1"/>
</dbReference>
<evidence type="ECO:0000256" key="7">
    <source>
        <dbReference type="ARBA" id="ARBA00022989"/>
    </source>
</evidence>
<dbReference type="InterPro" id="IPR036259">
    <property type="entry name" value="MFS_trans_sf"/>
</dbReference>
<dbReference type="PANTHER" id="PTHR48020">
    <property type="entry name" value="PROTON MYO-INOSITOL COTRANSPORTER"/>
    <property type="match status" value="1"/>
</dbReference>
<keyword evidence="4" id="KW-1003">Cell membrane</keyword>
<dbReference type="CDD" id="cd17359">
    <property type="entry name" value="MFS_XylE_like"/>
    <property type="match status" value="1"/>
</dbReference>
<dbReference type="InterPro" id="IPR005828">
    <property type="entry name" value="MFS_sugar_transport-like"/>
</dbReference>
<dbReference type="GO" id="GO:0005886">
    <property type="term" value="C:plasma membrane"/>
    <property type="evidence" value="ECO:0007669"/>
    <property type="project" value="UniProtKB-SubCell"/>
</dbReference>
<evidence type="ECO:0000313" key="12">
    <source>
        <dbReference type="EMBL" id="WKN38735.1"/>
    </source>
</evidence>
<feature type="transmembrane region" description="Helical" evidence="10">
    <location>
        <begin position="332"/>
        <end position="351"/>
    </location>
</feature>
<evidence type="ECO:0000256" key="4">
    <source>
        <dbReference type="ARBA" id="ARBA00022475"/>
    </source>
</evidence>
<evidence type="ECO:0000256" key="10">
    <source>
        <dbReference type="SAM" id="Phobius"/>
    </source>
</evidence>
<keyword evidence="5" id="KW-0762">Sugar transport</keyword>
<evidence type="ECO:0000256" key="1">
    <source>
        <dbReference type="ARBA" id="ARBA00004651"/>
    </source>
</evidence>
<protein>
    <submittedName>
        <fullName evidence="12">Sugar porter family MFS transporter</fullName>
    </submittedName>
</protein>
<feature type="transmembrane region" description="Helical" evidence="10">
    <location>
        <begin position="263"/>
        <end position="286"/>
    </location>
</feature>
<reference evidence="12" key="1">
    <citation type="journal article" date="2023" name="Comput. Struct. Biotechnol. J.">
        <title>Discovery of a novel marine Bacteroidetes with a rich repertoire of carbohydrate-active enzymes.</title>
        <authorList>
            <person name="Chen B."/>
            <person name="Liu G."/>
            <person name="Chen Q."/>
            <person name="Wang H."/>
            <person name="Liu L."/>
            <person name="Tang K."/>
        </authorList>
    </citation>
    <scope>NUCLEOTIDE SEQUENCE</scope>
    <source>
        <strain evidence="12">TK19036</strain>
    </source>
</reference>
<dbReference type="PRINTS" id="PR00171">
    <property type="entry name" value="SUGRTRNSPORT"/>
</dbReference>
<keyword evidence="8 10" id="KW-0472">Membrane</keyword>
<evidence type="ECO:0000256" key="5">
    <source>
        <dbReference type="ARBA" id="ARBA00022597"/>
    </source>
</evidence>
<evidence type="ECO:0000256" key="9">
    <source>
        <dbReference type="RuleBase" id="RU003346"/>
    </source>
</evidence>